<dbReference type="InterPro" id="IPR003675">
    <property type="entry name" value="Rce1/LyrA-like_dom"/>
</dbReference>
<dbReference type="GO" id="GO:0080120">
    <property type="term" value="P:CAAX-box protein maturation"/>
    <property type="evidence" value="ECO:0007669"/>
    <property type="project" value="UniProtKB-ARBA"/>
</dbReference>
<feature type="domain" description="CAAX prenyl protease 2/Lysostaphin resistance protein A-like" evidence="2">
    <location>
        <begin position="129"/>
        <end position="220"/>
    </location>
</feature>
<keyword evidence="3" id="KW-0482">Metalloprotease</keyword>
<gene>
    <name evidence="3" type="ORF">CP557_01245</name>
</gene>
<dbReference type="Proteomes" id="UP000219689">
    <property type="component" value="Unassembled WGS sequence"/>
</dbReference>
<sequence length="231" mass="24133">MTGSKPIELAAIVVAGWIVLEFAFRRGLVSAAGSVGIDPLLADFLVLAIGFPLIAAILSWYALRQGQPRESWDWNWNLRALGVGVLAAVVGYGLSVGAGQLDTALFGLGDASGALGESLTDAFEATPALALLFLVGNGIVVPISEEQVWRGIVQTELVDDWGVPVGIGVTAVLFALKHVLVDLSVIRLTTLLTLGLVFGVVRHRWGTASSTVTHVLINTVSSASLVAVALL</sequence>
<keyword evidence="3" id="KW-0378">Hydrolase</keyword>
<dbReference type="AlphaFoldDB" id="A0A2A5QR58"/>
<evidence type="ECO:0000313" key="3">
    <source>
        <dbReference type="EMBL" id="PCR89284.1"/>
    </source>
</evidence>
<feature type="transmembrane region" description="Helical" evidence="1">
    <location>
        <begin position="75"/>
        <end position="94"/>
    </location>
</feature>
<dbReference type="GO" id="GO:0004175">
    <property type="term" value="F:endopeptidase activity"/>
    <property type="evidence" value="ECO:0007669"/>
    <property type="project" value="UniProtKB-ARBA"/>
</dbReference>
<keyword evidence="4" id="KW-1185">Reference proteome</keyword>
<reference evidence="3 4" key="1">
    <citation type="submission" date="2017-09" db="EMBL/GenBank/DDBJ databases">
        <title>Genome sequences of Natrinema ejinorence JCM 13890T.</title>
        <authorList>
            <person name="Roh S.W."/>
            <person name="Kim Y.B."/>
            <person name="Kim J.Y."/>
        </authorList>
    </citation>
    <scope>NUCLEOTIDE SEQUENCE [LARGE SCALE GENOMIC DNA]</scope>
    <source>
        <strain evidence="3 4">JCM 13890</strain>
    </source>
</reference>
<dbReference type="OrthoDB" id="177081at2157"/>
<feature type="transmembrane region" description="Helical" evidence="1">
    <location>
        <begin position="211"/>
        <end position="230"/>
    </location>
</feature>
<dbReference type="Pfam" id="PF02517">
    <property type="entry name" value="Rce1-like"/>
    <property type="match status" value="1"/>
</dbReference>
<keyword evidence="1" id="KW-1133">Transmembrane helix</keyword>
<evidence type="ECO:0000259" key="2">
    <source>
        <dbReference type="Pfam" id="PF02517"/>
    </source>
</evidence>
<evidence type="ECO:0000256" key="1">
    <source>
        <dbReference type="SAM" id="Phobius"/>
    </source>
</evidence>
<dbReference type="GO" id="GO:0008237">
    <property type="term" value="F:metallopeptidase activity"/>
    <property type="evidence" value="ECO:0007669"/>
    <property type="project" value="UniProtKB-KW"/>
</dbReference>
<keyword evidence="3" id="KW-0645">Protease</keyword>
<accession>A0A2A5QR58</accession>
<evidence type="ECO:0000313" key="4">
    <source>
        <dbReference type="Proteomes" id="UP000219689"/>
    </source>
</evidence>
<organism evidence="3 4">
    <name type="scientific">Natrinema ejinorense</name>
    <dbReference type="NCBI Taxonomy" id="373386"/>
    <lineage>
        <taxon>Archaea</taxon>
        <taxon>Methanobacteriati</taxon>
        <taxon>Methanobacteriota</taxon>
        <taxon>Stenosarchaea group</taxon>
        <taxon>Halobacteria</taxon>
        <taxon>Halobacteriales</taxon>
        <taxon>Natrialbaceae</taxon>
        <taxon>Natrinema</taxon>
    </lineage>
</organism>
<comment type="caution">
    <text evidence="3">The sequence shown here is derived from an EMBL/GenBank/DDBJ whole genome shotgun (WGS) entry which is preliminary data.</text>
</comment>
<keyword evidence="1" id="KW-0472">Membrane</keyword>
<keyword evidence="1" id="KW-0812">Transmembrane</keyword>
<protein>
    <submittedName>
        <fullName evidence="3">CPBP family intramembrane metalloprotease</fullName>
    </submittedName>
</protein>
<dbReference type="RefSeq" id="WP_097378233.1">
    <property type="nucleotide sequence ID" value="NZ_NXNI01000001.1"/>
</dbReference>
<feature type="transmembrane region" description="Helical" evidence="1">
    <location>
        <begin position="41"/>
        <end position="63"/>
    </location>
</feature>
<feature type="transmembrane region" description="Helical" evidence="1">
    <location>
        <begin position="188"/>
        <end position="205"/>
    </location>
</feature>
<name>A0A2A5QR58_9EURY</name>
<proteinExistence type="predicted"/>
<dbReference type="GO" id="GO:0006508">
    <property type="term" value="P:proteolysis"/>
    <property type="evidence" value="ECO:0007669"/>
    <property type="project" value="UniProtKB-KW"/>
</dbReference>
<dbReference type="EMBL" id="NXNI01000001">
    <property type="protein sequence ID" value="PCR89284.1"/>
    <property type="molecule type" value="Genomic_DNA"/>
</dbReference>